<proteinExistence type="predicted"/>
<sequence>MHPGVAVVGLDDLEGHQVDVLLHLGFGELAADQALGRVDGVLGVGDGLALGGCADQDFAVFLVGNDGGGGAGAFAVLDHAGVVTLHDGDAAVGGTQVNTDDFSHNSLRNLLNVCLIRHLWA</sequence>
<dbReference type="Pfam" id="PF10712">
    <property type="entry name" value="NAD-GH"/>
    <property type="match status" value="1"/>
</dbReference>
<evidence type="ECO:0000313" key="1">
    <source>
        <dbReference type="EMBL" id="MPN16690.1"/>
    </source>
</evidence>
<protein>
    <submittedName>
        <fullName evidence="1">Uncharacterized protein</fullName>
    </submittedName>
</protein>
<gene>
    <name evidence="1" type="ORF">SDC9_164035</name>
</gene>
<comment type="caution">
    <text evidence="1">The sequence shown here is derived from an EMBL/GenBank/DDBJ whole genome shotgun (WGS) entry which is preliminary data.</text>
</comment>
<dbReference type="InterPro" id="IPR019651">
    <property type="entry name" value="Glutamate_DH_NAD-spec"/>
</dbReference>
<reference evidence="1" key="1">
    <citation type="submission" date="2019-08" db="EMBL/GenBank/DDBJ databases">
        <authorList>
            <person name="Kucharzyk K."/>
            <person name="Murdoch R.W."/>
            <person name="Higgins S."/>
            <person name="Loffler F."/>
        </authorList>
    </citation>
    <scope>NUCLEOTIDE SEQUENCE</scope>
</reference>
<organism evidence="1">
    <name type="scientific">bioreactor metagenome</name>
    <dbReference type="NCBI Taxonomy" id="1076179"/>
    <lineage>
        <taxon>unclassified sequences</taxon>
        <taxon>metagenomes</taxon>
        <taxon>ecological metagenomes</taxon>
    </lineage>
</organism>
<accession>A0A645FS25</accession>
<dbReference type="EMBL" id="VSSQ01063685">
    <property type="protein sequence ID" value="MPN16690.1"/>
    <property type="molecule type" value="Genomic_DNA"/>
</dbReference>
<dbReference type="AlphaFoldDB" id="A0A645FS25"/>
<name>A0A645FS25_9ZZZZ</name>